<dbReference type="PROSITE" id="PS51884">
    <property type="entry name" value="CHAPLIN"/>
    <property type="match status" value="4"/>
</dbReference>
<dbReference type="AlphaFoldDB" id="A0A9X3NPB9"/>
<reference evidence="8" key="1">
    <citation type="submission" date="2021-10" db="EMBL/GenBank/DDBJ databases">
        <title>Streptomonospora sp. nov., isolated from mangrove soil.</title>
        <authorList>
            <person name="Chen X."/>
            <person name="Ge X."/>
            <person name="Liu W."/>
        </authorList>
    </citation>
    <scope>NUCLEOTIDE SEQUENCE</scope>
    <source>
        <strain evidence="8">S1-112</strain>
    </source>
</reference>
<sequence length="363" mass="34970">MRKQYTYLTASLLTAGLLSAAPAAAFASPQTDGSGGVGSGNQVNVPADIRAQLCGNALAVLGISQADCDRVSEVLYAASGAGQEDGPSTDGSGGIASGNQINIPVDVALDVCGNSAAIGGIAKADCVTVVEKLAEESEDGPSTDGSGGIASGNQINIPVDVAVNVCGNSIAVLGASSAECTTIVNAIEEESAESSGDDAPTTDGSGGVASGNQVNIPVEAAVDICGNAVSVLGIAEADCVEKISDGDPGKPGDGGDGEQPPGDDDEQRGEEEDPEGEDPKPSAEPSPSPSTGGTATPDDQAAPAPGDDTGAAGGLPLTGPALGGLVAAAVAAIGGGAGAMYLSRRRRAAAGPAEDTAGTADQD</sequence>
<dbReference type="Proteomes" id="UP001140076">
    <property type="component" value="Unassembled WGS sequence"/>
</dbReference>
<feature type="domain" description="Chaplin" evidence="7">
    <location>
        <begin position="34"/>
        <end position="74"/>
    </location>
</feature>
<name>A0A9X3NPB9_9ACTN</name>
<feature type="transmembrane region" description="Helical" evidence="5">
    <location>
        <begin position="321"/>
        <end position="342"/>
    </location>
</feature>
<feature type="signal peptide" evidence="6">
    <location>
        <begin position="1"/>
        <end position="27"/>
    </location>
</feature>
<dbReference type="GO" id="GO:0007155">
    <property type="term" value="P:cell adhesion"/>
    <property type="evidence" value="ECO:0007669"/>
    <property type="project" value="UniProtKB-KW"/>
</dbReference>
<feature type="domain" description="Chaplin" evidence="7">
    <location>
        <begin position="205"/>
        <end position="245"/>
    </location>
</feature>
<keyword evidence="5" id="KW-0812">Transmembrane</keyword>
<evidence type="ECO:0000256" key="5">
    <source>
        <dbReference type="SAM" id="Phobius"/>
    </source>
</evidence>
<keyword evidence="1" id="KW-0964">Secreted</keyword>
<keyword evidence="9" id="KW-1185">Reference proteome</keyword>
<evidence type="ECO:0000256" key="2">
    <source>
        <dbReference type="ARBA" id="ARBA00022889"/>
    </source>
</evidence>
<feature type="region of interest" description="Disordered" evidence="4">
    <location>
        <begin position="189"/>
        <end position="210"/>
    </location>
</feature>
<evidence type="ECO:0000256" key="1">
    <source>
        <dbReference type="ARBA" id="ARBA00022512"/>
    </source>
</evidence>
<evidence type="ECO:0000313" key="8">
    <source>
        <dbReference type="EMBL" id="MDA0565878.1"/>
    </source>
</evidence>
<dbReference type="EMBL" id="JAJAQC010000027">
    <property type="protein sequence ID" value="MDA0565878.1"/>
    <property type="molecule type" value="Genomic_DNA"/>
</dbReference>
<dbReference type="Pfam" id="PF03777">
    <property type="entry name" value="ChpA-C"/>
    <property type="match status" value="4"/>
</dbReference>
<feature type="chain" id="PRO_5040977511" evidence="6">
    <location>
        <begin position="28"/>
        <end position="363"/>
    </location>
</feature>
<accession>A0A9X3NPB9</accession>
<evidence type="ECO:0000313" key="9">
    <source>
        <dbReference type="Proteomes" id="UP001140076"/>
    </source>
</evidence>
<evidence type="ECO:0000256" key="4">
    <source>
        <dbReference type="SAM" id="MobiDB-lite"/>
    </source>
</evidence>
<dbReference type="InterPro" id="IPR005528">
    <property type="entry name" value="ChpA-H"/>
</dbReference>
<evidence type="ECO:0000256" key="6">
    <source>
        <dbReference type="SAM" id="SignalP"/>
    </source>
</evidence>
<keyword evidence="5" id="KW-0472">Membrane</keyword>
<comment type="caution">
    <text evidence="8">The sequence shown here is derived from an EMBL/GenBank/DDBJ whole genome shotgun (WGS) entry which is preliminary data.</text>
</comment>
<feature type="region of interest" description="Disordered" evidence="4">
    <location>
        <begin position="242"/>
        <end position="321"/>
    </location>
</feature>
<evidence type="ECO:0000256" key="3">
    <source>
        <dbReference type="ARBA" id="ARBA00023087"/>
    </source>
</evidence>
<keyword evidence="3" id="KW-0034">Amyloid</keyword>
<gene>
    <name evidence="8" type="ORF">LG943_16385</name>
</gene>
<proteinExistence type="predicted"/>
<feature type="compositionally biased region" description="Low complexity" evidence="4">
    <location>
        <begin position="289"/>
        <end position="321"/>
    </location>
</feature>
<keyword evidence="2" id="KW-0130">Cell adhesion</keyword>
<evidence type="ECO:0000259" key="7">
    <source>
        <dbReference type="PROSITE" id="PS51884"/>
    </source>
</evidence>
<protein>
    <submittedName>
        <fullName evidence="8">Chaplin</fullName>
    </submittedName>
</protein>
<feature type="compositionally biased region" description="Acidic residues" evidence="4">
    <location>
        <begin position="261"/>
        <end position="276"/>
    </location>
</feature>
<keyword evidence="5" id="KW-1133">Transmembrane helix</keyword>
<feature type="domain" description="Chaplin" evidence="7">
    <location>
        <begin position="146"/>
        <end position="186"/>
    </location>
</feature>
<keyword evidence="1" id="KW-0134">Cell wall</keyword>
<keyword evidence="6" id="KW-0732">Signal</keyword>
<feature type="domain" description="Chaplin" evidence="7">
    <location>
        <begin position="92"/>
        <end position="132"/>
    </location>
</feature>
<dbReference type="RefSeq" id="WP_270073139.1">
    <property type="nucleotide sequence ID" value="NZ_JAJAQC010000027.1"/>
</dbReference>
<organism evidence="8 9">
    <name type="scientific">Streptomonospora mangrovi</name>
    <dbReference type="NCBI Taxonomy" id="2883123"/>
    <lineage>
        <taxon>Bacteria</taxon>
        <taxon>Bacillati</taxon>
        <taxon>Actinomycetota</taxon>
        <taxon>Actinomycetes</taxon>
        <taxon>Streptosporangiales</taxon>
        <taxon>Nocardiopsidaceae</taxon>
        <taxon>Streptomonospora</taxon>
    </lineage>
</organism>